<dbReference type="AlphaFoldDB" id="A0A7W7EW86"/>
<dbReference type="EMBL" id="JACHNY010000001">
    <property type="protein sequence ID" value="MBB4616277.1"/>
    <property type="molecule type" value="Genomic_DNA"/>
</dbReference>
<reference evidence="1 2" key="1">
    <citation type="submission" date="2020-08" db="EMBL/GenBank/DDBJ databases">
        <title>Genomic Encyclopedia of Type Strains, Phase IV (KMG-IV): sequencing the most valuable type-strain genomes for metagenomic binning, comparative biology and taxonomic classification.</title>
        <authorList>
            <person name="Goeker M."/>
        </authorList>
    </citation>
    <scope>NUCLEOTIDE SEQUENCE [LARGE SCALE GENOMIC DNA]</scope>
    <source>
        <strain evidence="1 2">DSM 15867</strain>
    </source>
</reference>
<accession>A0A7W7EW86</accession>
<sequence length="347" mass="37134">MRAEHRLRESIDDLFLPDQARLGDRTRLTLRQMLRTLVETIARDLRSHAAASLAGRGAAILAADDQVFDRLIRSGLLRDGALVAELIARVRQDLIGQALPIAVGSPDMPSLLVQLATSADGEVARAAQALLAADSRRRAALERGEMADVDLPPALRTELVWLVAAAIRDGDEPEIDQALVAASDHRLAVRAETPGAEAAAMTLARAIDARIDERAMLLLDALGDRRLGLFIAVIAHGLRLSADQVRAIVLEPDGDRLWLALRALELDRGVIAQIGLALADADPARDIEALADQLDAIAAVPAAAARSALAPLALPRDFRRAIAAVTHRPRELGWGGNTDGAWAGAWR</sequence>
<name>A0A7W7EW86_9SPHN</name>
<evidence type="ECO:0000313" key="2">
    <source>
        <dbReference type="Proteomes" id="UP000574769"/>
    </source>
</evidence>
<evidence type="ECO:0000313" key="1">
    <source>
        <dbReference type="EMBL" id="MBB4616277.1"/>
    </source>
</evidence>
<protein>
    <submittedName>
        <fullName evidence="1">Transposase</fullName>
    </submittedName>
</protein>
<dbReference type="Proteomes" id="UP000574769">
    <property type="component" value="Unassembled WGS sequence"/>
</dbReference>
<organism evidence="1 2">
    <name type="scientific">Sphingomonas abaci</name>
    <dbReference type="NCBI Taxonomy" id="237611"/>
    <lineage>
        <taxon>Bacteria</taxon>
        <taxon>Pseudomonadati</taxon>
        <taxon>Pseudomonadota</taxon>
        <taxon>Alphaproteobacteria</taxon>
        <taxon>Sphingomonadales</taxon>
        <taxon>Sphingomonadaceae</taxon>
        <taxon>Sphingomonas</taxon>
    </lineage>
</organism>
<proteinExistence type="predicted"/>
<comment type="caution">
    <text evidence="1">The sequence shown here is derived from an EMBL/GenBank/DDBJ whole genome shotgun (WGS) entry which is preliminary data.</text>
</comment>
<dbReference type="RefSeq" id="WP_184110994.1">
    <property type="nucleotide sequence ID" value="NZ_JACHNY010000001.1"/>
</dbReference>
<keyword evidence="2" id="KW-1185">Reference proteome</keyword>
<gene>
    <name evidence="1" type="ORF">GGQ96_000383</name>
</gene>